<evidence type="ECO:0000313" key="3">
    <source>
        <dbReference type="Proteomes" id="UP000887013"/>
    </source>
</evidence>
<evidence type="ECO:0000256" key="1">
    <source>
        <dbReference type="SAM" id="MobiDB-lite"/>
    </source>
</evidence>
<protein>
    <submittedName>
        <fullName evidence="2">Uncharacterized protein</fullName>
    </submittedName>
</protein>
<sequence>MLESVINYQIHVLSASVWNGYNSASPAIFKNGYSDRYRAVPSAVLGPQRAADNPGRQPVPEGDPAPLDWQGHHAQALLSE</sequence>
<dbReference type="AlphaFoldDB" id="A0A8X6TIC6"/>
<feature type="region of interest" description="Disordered" evidence="1">
    <location>
        <begin position="45"/>
        <end position="80"/>
    </location>
</feature>
<accession>A0A8X6TIC6</accession>
<evidence type="ECO:0000313" key="2">
    <source>
        <dbReference type="EMBL" id="GFT12977.1"/>
    </source>
</evidence>
<dbReference type="EMBL" id="BMAW01104178">
    <property type="protein sequence ID" value="GFT12977.1"/>
    <property type="molecule type" value="Genomic_DNA"/>
</dbReference>
<reference evidence="2" key="1">
    <citation type="submission" date="2020-08" db="EMBL/GenBank/DDBJ databases">
        <title>Multicomponent nature underlies the extraordinary mechanical properties of spider dragline silk.</title>
        <authorList>
            <person name="Kono N."/>
            <person name="Nakamura H."/>
            <person name="Mori M."/>
            <person name="Yoshida Y."/>
            <person name="Ohtoshi R."/>
            <person name="Malay A.D."/>
            <person name="Moran D.A.P."/>
            <person name="Tomita M."/>
            <person name="Numata K."/>
            <person name="Arakawa K."/>
        </authorList>
    </citation>
    <scope>NUCLEOTIDE SEQUENCE</scope>
</reference>
<comment type="caution">
    <text evidence="2">The sequence shown here is derived from an EMBL/GenBank/DDBJ whole genome shotgun (WGS) entry which is preliminary data.</text>
</comment>
<organism evidence="2 3">
    <name type="scientific">Nephila pilipes</name>
    <name type="common">Giant wood spider</name>
    <name type="synonym">Nephila maculata</name>
    <dbReference type="NCBI Taxonomy" id="299642"/>
    <lineage>
        <taxon>Eukaryota</taxon>
        <taxon>Metazoa</taxon>
        <taxon>Ecdysozoa</taxon>
        <taxon>Arthropoda</taxon>
        <taxon>Chelicerata</taxon>
        <taxon>Arachnida</taxon>
        <taxon>Araneae</taxon>
        <taxon>Araneomorphae</taxon>
        <taxon>Entelegynae</taxon>
        <taxon>Araneoidea</taxon>
        <taxon>Nephilidae</taxon>
        <taxon>Nephila</taxon>
    </lineage>
</organism>
<name>A0A8X6TIC6_NEPPI</name>
<keyword evidence="3" id="KW-1185">Reference proteome</keyword>
<proteinExistence type="predicted"/>
<dbReference type="Proteomes" id="UP000887013">
    <property type="component" value="Unassembled WGS sequence"/>
</dbReference>
<gene>
    <name evidence="2" type="ORF">NPIL_251601</name>
</gene>